<dbReference type="SUPFAM" id="SSF53697">
    <property type="entry name" value="SIS domain"/>
    <property type="match status" value="1"/>
</dbReference>
<evidence type="ECO:0000256" key="5">
    <source>
        <dbReference type="PIRSR" id="PIRSR004692-3"/>
    </source>
</evidence>
<evidence type="ECO:0000256" key="3">
    <source>
        <dbReference type="ARBA" id="ARBA00023122"/>
    </source>
</evidence>
<sequence>RILHGCTGRVIVAGMGKSGHVADKIASTLSSTGTPAFFLHPGEAAHGDLGMVISGDVVLAVSNSGRTRELLDIVPNIKKLGARLVALVGTPDSPLAREAEVALDASVEREACPLNLAPTSSTTAALALGDALAVALMELRQFKADDFARFHPGGLLGDRLLLLTVDEVLITGARFPCVGVGADFAKVVGELADKRQGVTAVVTAEGRLAGVISNGDVLRVLAQKRDTARLSAEAMMNRDPKTIPPGTSAENAVAVMETHNITALVVVDGERRPLGLVHLHDLLGRKTFWQQSEG</sequence>
<dbReference type="Pfam" id="PF01380">
    <property type="entry name" value="SIS"/>
    <property type="match status" value="1"/>
</dbReference>
<accession>A0A1F5FGR9</accession>
<dbReference type="EMBL" id="MFAF01000022">
    <property type="protein sequence ID" value="OGD78875.1"/>
    <property type="molecule type" value="Genomic_DNA"/>
</dbReference>
<dbReference type="GO" id="GO:0046872">
    <property type="term" value="F:metal ion binding"/>
    <property type="evidence" value="ECO:0007669"/>
    <property type="project" value="UniProtKB-KW"/>
</dbReference>
<dbReference type="CDD" id="cd05014">
    <property type="entry name" value="SIS_Kpsf"/>
    <property type="match status" value="1"/>
</dbReference>
<comment type="similarity">
    <text evidence="1">Belongs to the SIS family. GutQ/KpsF subfamily.</text>
</comment>
<dbReference type="InterPro" id="IPR046342">
    <property type="entry name" value="CBS_dom_sf"/>
</dbReference>
<dbReference type="NCBIfam" id="TIGR00393">
    <property type="entry name" value="kpsF"/>
    <property type="match status" value="1"/>
</dbReference>
<organism evidence="9 10">
    <name type="scientific">Candidatus Coatesbacteria bacterium RBG_13_66_14</name>
    <dbReference type="NCBI Taxonomy" id="1817816"/>
    <lineage>
        <taxon>Bacteria</taxon>
        <taxon>Candidatus Coatesiibacteriota</taxon>
    </lineage>
</organism>
<dbReference type="InterPro" id="IPR000644">
    <property type="entry name" value="CBS_dom"/>
</dbReference>
<protein>
    <submittedName>
        <fullName evidence="9">Arabinose-5-phosphate isomerase</fullName>
    </submittedName>
</protein>
<feature type="non-terminal residue" evidence="9">
    <location>
        <position position="1"/>
    </location>
</feature>
<dbReference type="PANTHER" id="PTHR42745:SF1">
    <property type="entry name" value="ARABINOSE 5-PHOSPHATE ISOMERASE KDSD"/>
    <property type="match status" value="1"/>
</dbReference>
<dbReference type="InterPro" id="IPR046348">
    <property type="entry name" value="SIS_dom_sf"/>
</dbReference>
<feature type="domain" description="SIS" evidence="8">
    <location>
        <begin position="1"/>
        <end position="142"/>
    </location>
</feature>
<name>A0A1F5FGR9_9BACT</name>
<evidence type="ECO:0000256" key="2">
    <source>
        <dbReference type="ARBA" id="ARBA00022737"/>
    </source>
</evidence>
<evidence type="ECO:0000259" key="8">
    <source>
        <dbReference type="PROSITE" id="PS51464"/>
    </source>
</evidence>
<dbReference type="Proteomes" id="UP000177187">
    <property type="component" value="Unassembled WGS sequence"/>
</dbReference>
<dbReference type="PANTHER" id="PTHR42745">
    <property type="match status" value="1"/>
</dbReference>
<dbReference type="AlphaFoldDB" id="A0A1F5FGR9"/>
<dbReference type="InterPro" id="IPR050986">
    <property type="entry name" value="GutQ/KpsF_isomerases"/>
</dbReference>
<keyword evidence="3 6" id="KW-0129">CBS domain</keyword>
<dbReference type="InterPro" id="IPR035474">
    <property type="entry name" value="SIS_Kpsf"/>
</dbReference>
<feature type="domain" description="CBS" evidence="7">
    <location>
        <begin position="236"/>
        <end position="294"/>
    </location>
</feature>
<reference evidence="9 10" key="1">
    <citation type="journal article" date="2016" name="Nat. Commun.">
        <title>Thousands of microbial genomes shed light on interconnected biogeochemical processes in an aquifer system.</title>
        <authorList>
            <person name="Anantharaman K."/>
            <person name="Brown C.T."/>
            <person name="Hug L.A."/>
            <person name="Sharon I."/>
            <person name="Castelle C.J."/>
            <person name="Probst A.J."/>
            <person name="Thomas B.C."/>
            <person name="Singh A."/>
            <person name="Wilkins M.J."/>
            <person name="Karaoz U."/>
            <person name="Brodie E.L."/>
            <person name="Williams K.H."/>
            <person name="Hubbard S.S."/>
            <person name="Banfield J.F."/>
        </authorList>
    </citation>
    <scope>NUCLEOTIDE SEQUENCE [LARGE SCALE GENOMIC DNA]</scope>
</reference>
<keyword evidence="4" id="KW-0862">Zinc</keyword>
<gene>
    <name evidence="9" type="ORF">A2Y64_08550</name>
</gene>
<dbReference type="GO" id="GO:0005975">
    <property type="term" value="P:carbohydrate metabolic process"/>
    <property type="evidence" value="ECO:0007669"/>
    <property type="project" value="InterPro"/>
</dbReference>
<dbReference type="PROSITE" id="PS51371">
    <property type="entry name" value="CBS"/>
    <property type="match status" value="1"/>
</dbReference>
<keyword evidence="4" id="KW-0479">Metal-binding</keyword>
<evidence type="ECO:0000256" key="4">
    <source>
        <dbReference type="PIRSR" id="PIRSR004692-2"/>
    </source>
</evidence>
<evidence type="ECO:0000256" key="6">
    <source>
        <dbReference type="PROSITE-ProRule" id="PRU00703"/>
    </source>
</evidence>
<feature type="site" description="Catalytically relevant" evidence="5">
    <location>
        <position position="17"/>
    </location>
</feature>
<evidence type="ECO:0000256" key="1">
    <source>
        <dbReference type="ARBA" id="ARBA00008165"/>
    </source>
</evidence>
<dbReference type="STRING" id="1817816.A2Y64_08550"/>
<proteinExistence type="inferred from homology"/>
<dbReference type="InterPro" id="IPR001347">
    <property type="entry name" value="SIS_dom"/>
</dbReference>
<dbReference type="Gene3D" id="3.10.580.10">
    <property type="entry name" value="CBS-domain"/>
    <property type="match status" value="1"/>
</dbReference>
<dbReference type="SMART" id="SM00116">
    <property type="entry name" value="CBS"/>
    <property type="match status" value="2"/>
</dbReference>
<dbReference type="CDD" id="cd04604">
    <property type="entry name" value="CBS_pair_SIS_assoc"/>
    <property type="match status" value="1"/>
</dbReference>
<feature type="binding site" evidence="4">
    <location>
        <position position="40"/>
    </location>
    <ligand>
        <name>Zn(2+)</name>
        <dbReference type="ChEBI" id="CHEBI:29105"/>
    </ligand>
</feature>
<feature type="site" description="Catalytically relevant" evidence="5">
    <location>
        <position position="110"/>
    </location>
</feature>
<dbReference type="GO" id="GO:0019146">
    <property type="term" value="F:arabinose-5-phosphate isomerase activity"/>
    <property type="evidence" value="ECO:0007669"/>
    <property type="project" value="UniProtKB-ARBA"/>
</dbReference>
<keyword evidence="2" id="KW-0677">Repeat</keyword>
<evidence type="ECO:0000313" key="10">
    <source>
        <dbReference type="Proteomes" id="UP000177187"/>
    </source>
</evidence>
<dbReference type="Gene3D" id="3.40.50.10490">
    <property type="entry name" value="Glucose-6-phosphate isomerase like protein, domain 1"/>
    <property type="match status" value="1"/>
</dbReference>
<dbReference type="GO" id="GO:0097367">
    <property type="term" value="F:carbohydrate derivative binding"/>
    <property type="evidence" value="ECO:0007669"/>
    <property type="project" value="InterPro"/>
</dbReference>
<feature type="site" description="Catalytically relevant" evidence="5">
    <location>
        <position position="151"/>
    </location>
</feature>
<evidence type="ECO:0000313" key="9">
    <source>
        <dbReference type="EMBL" id="OGD78875.1"/>
    </source>
</evidence>
<dbReference type="Pfam" id="PF00571">
    <property type="entry name" value="CBS"/>
    <property type="match status" value="2"/>
</dbReference>
<keyword evidence="9" id="KW-0413">Isomerase</keyword>
<comment type="caution">
    <text evidence="9">The sequence shown here is derived from an EMBL/GenBank/DDBJ whole genome shotgun (WGS) entry which is preliminary data.</text>
</comment>
<dbReference type="PIRSF" id="PIRSF004692">
    <property type="entry name" value="KdsD_KpsF"/>
    <property type="match status" value="1"/>
</dbReference>
<evidence type="ECO:0000259" key="7">
    <source>
        <dbReference type="PROSITE" id="PS51371"/>
    </source>
</evidence>
<feature type="site" description="Catalytically relevant" evidence="5">
    <location>
        <position position="69"/>
    </location>
</feature>
<dbReference type="FunFam" id="3.40.50.10490:FF:000011">
    <property type="entry name" value="Arabinose 5-phosphate isomerase"/>
    <property type="match status" value="1"/>
</dbReference>
<dbReference type="InterPro" id="IPR004800">
    <property type="entry name" value="KdsD/KpsF-type"/>
</dbReference>
<dbReference type="PROSITE" id="PS51464">
    <property type="entry name" value="SIS"/>
    <property type="match status" value="1"/>
</dbReference>
<dbReference type="GO" id="GO:1901135">
    <property type="term" value="P:carbohydrate derivative metabolic process"/>
    <property type="evidence" value="ECO:0007669"/>
    <property type="project" value="InterPro"/>
</dbReference>